<sequence length="68" mass="7554">MDAGLRSLSGRYADQTGGLSPYLVVADLLRRVFETYWRSLRFETVRIVGIVGERSLAPLPVTRSALIS</sequence>
<organism evidence="1 2">
    <name type="scientific">Falsochrobactrum ovis</name>
    <dbReference type="NCBI Taxonomy" id="1293442"/>
    <lineage>
        <taxon>Bacteria</taxon>
        <taxon>Pseudomonadati</taxon>
        <taxon>Pseudomonadota</taxon>
        <taxon>Alphaproteobacteria</taxon>
        <taxon>Hyphomicrobiales</taxon>
        <taxon>Brucellaceae</taxon>
        <taxon>Falsochrobactrum</taxon>
    </lineage>
</organism>
<gene>
    <name evidence="1" type="ORF">C7374_102216</name>
</gene>
<dbReference type="AlphaFoldDB" id="A0A364JXP2"/>
<dbReference type="EMBL" id="QLMK01000002">
    <property type="protein sequence ID" value="RAK32215.1"/>
    <property type="molecule type" value="Genomic_DNA"/>
</dbReference>
<dbReference type="Proteomes" id="UP000249453">
    <property type="component" value="Unassembled WGS sequence"/>
</dbReference>
<keyword evidence="2" id="KW-1185">Reference proteome</keyword>
<protein>
    <submittedName>
        <fullName evidence="1">Uncharacterized protein</fullName>
    </submittedName>
</protein>
<accession>A0A364JXP2</accession>
<comment type="caution">
    <text evidence="1">The sequence shown here is derived from an EMBL/GenBank/DDBJ whole genome shotgun (WGS) entry which is preliminary data.</text>
</comment>
<evidence type="ECO:0000313" key="1">
    <source>
        <dbReference type="EMBL" id="RAK32215.1"/>
    </source>
</evidence>
<name>A0A364JXP2_9HYPH</name>
<evidence type="ECO:0000313" key="2">
    <source>
        <dbReference type="Proteomes" id="UP000249453"/>
    </source>
</evidence>
<reference evidence="1 2" key="1">
    <citation type="submission" date="2018-06" db="EMBL/GenBank/DDBJ databases">
        <title>Genomic Encyclopedia of Type Strains, Phase IV (KMG-IV): sequencing the most valuable type-strain genomes for metagenomic binning, comparative biology and taxonomic classification.</title>
        <authorList>
            <person name="Goeker M."/>
        </authorList>
    </citation>
    <scope>NUCLEOTIDE SEQUENCE [LARGE SCALE GENOMIC DNA]</scope>
    <source>
        <strain evidence="1 2">DSM 26720</strain>
    </source>
</reference>
<proteinExistence type="predicted"/>